<reference evidence="7 8" key="1">
    <citation type="submission" date="2014-10" db="EMBL/GenBank/DDBJ databases">
        <title>Draft genome sequence of Novosphingobium subterraneum DSM 12447.</title>
        <authorList>
            <person name="Gan H.M."/>
            <person name="Gan H.Y."/>
            <person name="Savka M.A."/>
        </authorList>
    </citation>
    <scope>NUCLEOTIDE SEQUENCE [LARGE SCALE GENOMIC DNA]</scope>
    <source>
        <strain evidence="7 8">DSM 12447</strain>
    </source>
</reference>
<evidence type="ECO:0000313" key="7">
    <source>
        <dbReference type="EMBL" id="KHS42715.1"/>
    </source>
</evidence>
<dbReference type="PANTHER" id="PTHR44688">
    <property type="entry name" value="DNA-BINDING TRANSCRIPTIONAL ACTIVATOR DEVR_DOSR"/>
    <property type="match status" value="1"/>
</dbReference>
<dbReference type="InterPro" id="IPR001789">
    <property type="entry name" value="Sig_transdc_resp-reg_receiver"/>
</dbReference>
<evidence type="ECO:0000259" key="5">
    <source>
        <dbReference type="PROSITE" id="PS50043"/>
    </source>
</evidence>
<dbReference type="InterPro" id="IPR000792">
    <property type="entry name" value="Tscrpt_reg_LuxR_C"/>
</dbReference>
<evidence type="ECO:0000256" key="3">
    <source>
        <dbReference type="ARBA" id="ARBA00023163"/>
    </source>
</evidence>
<dbReference type="CDD" id="cd06170">
    <property type="entry name" value="LuxR_C_like"/>
    <property type="match status" value="1"/>
</dbReference>
<dbReference type="EMBL" id="JRVC01000026">
    <property type="protein sequence ID" value="KHS42715.1"/>
    <property type="molecule type" value="Genomic_DNA"/>
</dbReference>
<name>A0A0B8Z8Y9_9SPHN</name>
<keyword evidence="3" id="KW-0804">Transcription</keyword>
<feature type="modified residue" description="4-aspartylphosphate" evidence="4">
    <location>
        <position position="54"/>
    </location>
</feature>
<keyword evidence="4" id="KW-0597">Phosphoprotein</keyword>
<dbReference type="GO" id="GO:0006355">
    <property type="term" value="P:regulation of DNA-templated transcription"/>
    <property type="evidence" value="ECO:0007669"/>
    <property type="project" value="InterPro"/>
</dbReference>
<evidence type="ECO:0000256" key="1">
    <source>
        <dbReference type="ARBA" id="ARBA00023015"/>
    </source>
</evidence>
<sequence length="217" mass="23219">MKSVLILEDVSETLQWLGAIAVEAFPGCGVTGTSTVRDALAAMDQHVFDLALIDLRLPDGSGLDVLRRLRVNSPDTICIVTTAMADDSSIVGALSAGASGYLLKEQIREGIIRQLQQIKEGVPALSPSIARRIMEHFRRTGPAAGETGNLTSRELEVLTLIGRGMRNAEVAAQLMLSENTVSGYIKVIYRKLGISSRAEASWHAAQLGLSYGGKADK</sequence>
<keyword evidence="1" id="KW-0805">Transcription regulation</keyword>
<dbReference type="PRINTS" id="PR00038">
    <property type="entry name" value="HTHLUXR"/>
</dbReference>
<dbReference type="STRING" id="48936.NJ75_04030"/>
<evidence type="ECO:0000256" key="4">
    <source>
        <dbReference type="PROSITE-ProRule" id="PRU00169"/>
    </source>
</evidence>
<dbReference type="Proteomes" id="UP000031338">
    <property type="component" value="Unassembled WGS sequence"/>
</dbReference>
<gene>
    <name evidence="7" type="ORF">NJ75_04030</name>
</gene>
<feature type="domain" description="Response regulatory" evidence="6">
    <location>
        <begin position="3"/>
        <end position="119"/>
    </location>
</feature>
<accession>A0A0B8Z8Y9</accession>
<dbReference type="Gene3D" id="3.40.50.2300">
    <property type="match status" value="1"/>
</dbReference>
<proteinExistence type="predicted"/>
<evidence type="ECO:0000259" key="6">
    <source>
        <dbReference type="PROSITE" id="PS50110"/>
    </source>
</evidence>
<dbReference type="GO" id="GO:0003677">
    <property type="term" value="F:DNA binding"/>
    <property type="evidence" value="ECO:0007669"/>
    <property type="project" value="UniProtKB-KW"/>
</dbReference>
<dbReference type="SMART" id="SM00421">
    <property type="entry name" value="HTH_LUXR"/>
    <property type="match status" value="1"/>
</dbReference>
<dbReference type="InterPro" id="IPR016032">
    <property type="entry name" value="Sig_transdc_resp-reg_C-effctor"/>
</dbReference>
<dbReference type="PATRIC" id="fig|48936.3.peg.4061"/>
<dbReference type="InterPro" id="IPR011006">
    <property type="entry name" value="CheY-like_superfamily"/>
</dbReference>
<dbReference type="RefSeq" id="WP_039337654.1">
    <property type="nucleotide sequence ID" value="NZ_JBNNWK010000016.1"/>
</dbReference>
<feature type="domain" description="HTH luxR-type" evidence="5">
    <location>
        <begin position="143"/>
        <end position="208"/>
    </location>
</feature>
<dbReference type="AlphaFoldDB" id="A0A0B8Z8Y9"/>
<dbReference type="GO" id="GO:0000160">
    <property type="term" value="P:phosphorelay signal transduction system"/>
    <property type="evidence" value="ECO:0007669"/>
    <property type="project" value="InterPro"/>
</dbReference>
<protein>
    <submittedName>
        <fullName evidence="7">Two component LuxR family transcriptional regulator</fullName>
    </submittedName>
</protein>
<dbReference type="CDD" id="cd00156">
    <property type="entry name" value="REC"/>
    <property type="match status" value="1"/>
</dbReference>
<keyword evidence="8" id="KW-1185">Reference proteome</keyword>
<comment type="caution">
    <text evidence="7">The sequence shown here is derived from an EMBL/GenBank/DDBJ whole genome shotgun (WGS) entry which is preliminary data.</text>
</comment>
<dbReference type="SUPFAM" id="SSF46894">
    <property type="entry name" value="C-terminal effector domain of the bipartite response regulators"/>
    <property type="match status" value="1"/>
</dbReference>
<keyword evidence="2" id="KW-0238">DNA-binding</keyword>
<dbReference type="Pfam" id="PF00072">
    <property type="entry name" value="Response_reg"/>
    <property type="match status" value="1"/>
</dbReference>
<dbReference type="PROSITE" id="PS50110">
    <property type="entry name" value="RESPONSE_REGULATORY"/>
    <property type="match status" value="1"/>
</dbReference>
<evidence type="ECO:0000313" key="8">
    <source>
        <dbReference type="Proteomes" id="UP000031338"/>
    </source>
</evidence>
<organism evidence="7 8">
    <name type="scientific">Novosphingobium subterraneum</name>
    <dbReference type="NCBI Taxonomy" id="48936"/>
    <lineage>
        <taxon>Bacteria</taxon>
        <taxon>Pseudomonadati</taxon>
        <taxon>Pseudomonadota</taxon>
        <taxon>Alphaproteobacteria</taxon>
        <taxon>Sphingomonadales</taxon>
        <taxon>Sphingomonadaceae</taxon>
        <taxon>Novosphingobium</taxon>
    </lineage>
</organism>
<dbReference type="PROSITE" id="PS50043">
    <property type="entry name" value="HTH_LUXR_2"/>
    <property type="match status" value="1"/>
</dbReference>
<dbReference type="SUPFAM" id="SSF52172">
    <property type="entry name" value="CheY-like"/>
    <property type="match status" value="1"/>
</dbReference>
<dbReference type="PANTHER" id="PTHR44688:SF16">
    <property type="entry name" value="DNA-BINDING TRANSCRIPTIONAL ACTIVATOR DEVR_DOSR"/>
    <property type="match status" value="1"/>
</dbReference>
<dbReference type="SMART" id="SM00448">
    <property type="entry name" value="REC"/>
    <property type="match status" value="1"/>
</dbReference>
<evidence type="ECO:0000256" key="2">
    <source>
        <dbReference type="ARBA" id="ARBA00023125"/>
    </source>
</evidence>
<dbReference type="Pfam" id="PF00196">
    <property type="entry name" value="GerE"/>
    <property type="match status" value="1"/>
</dbReference>